<feature type="compositionally biased region" description="Polar residues" evidence="1">
    <location>
        <begin position="38"/>
        <end position="49"/>
    </location>
</feature>
<feature type="compositionally biased region" description="Basic and acidic residues" evidence="1">
    <location>
        <begin position="53"/>
        <end position="73"/>
    </location>
</feature>
<evidence type="ECO:0000313" key="3">
    <source>
        <dbReference type="EMBL" id="KAF2221405.1"/>
    </source>
</evidence>
<feature type="domain" description="DUF7726" evidence="2">
    <location>
        <begin position="79"/>
        <end position="158"/>
    </location>
</feature>
<dbReference type="InterPro" id="IPR056143">
    <property type="entry name" value="DUF7726"/>
</dbReference>
<dbReference type="EMBL" id="ML992510">
    <property type="protein sequence ID" value="KAF2221405.1"/>
    <property type="molecule type" value="Genomic_DNA"/>
</dbReference>
<feature type="region of interest" description="Disordered" evidence="1">
    <location>
        <begin position="1"/>
        <end position="78"/>
    </location>
</feature>
<protein>
    <recommendedName>
        <fullName evidence="2">DUF7726 domain-containing protein</fullName>
    </recommendedName>
</protein>
<dbReference type="PANTHER" id="PTHR42339">
    <property type="entry name" value="HISTONE H1"/>
    <property type="match status" value="1"/>
</dbReference>
<organism evidence="3 4">
    <name type="scientific">Elsinoe ampelina</name>
    <dbReference type="NCBI Taxonomy" id="302913"/>
    <lineage>
        <taxon>Eukaryota</taxon>
        <taxon>Fungi</taxon>
        <taxon>Dikarya</taxon>
        <taxon>Ascomycota</taxon>
        <taxon>Pezizomycotina</taxon>
        <taxon>Dothideomycetes</taxon>
        <taxon>Dothideomycetidae</taxon>
        <taxon>Myriangiales</taxon>
        <taxon>Elsinoaceae</taxon>
        <taxon>Elsinoe</taxon>
    </lineage>
</organism>
<dbReference type="Pfam" id="PF24852">
    <property type="entry name" value="DUF7726"/>
    <property type="match status" value="1"/>
</dbReference>
<evidence type="ECO:0000313" key="4">
    <source>
        <dbReference type="Proteomes" id="UP000799538"/>
    </source>
</evidence>
<evidence type="ECO:0000259" key="2">
    <source>
        <dbReference type="Pfam" id="PF24852"/>
    </source>
</evidence>
<sequence length="206" mass="22911">MAPLTPKDANAPPTRHDSALQASSKGKKRSHAEVESAGPTSTSPTPNQAKKSKKEELEEKEKSLDVSDIHLDGEDSESVPIYDTCQDIRNKINAELRKGTTQAELARQFSSMYPDARPVQGTQIKTFLGRKGPYGGAESVVYYGAYVFFEKLRLKQGKPESKKRLEVVAAHPGGMSRRDITRRGIWCRTGDRPYLDSVGKIHVQRR</sequence>
<proteinExistence type="predicted"/>
<dbReference type="PANTHER" id="PTHR42339:SF1">
    <property type="entry name" value="HISTONE H1"/>
    <property type="match status" value="1"/>
</dbReference>
<gene>
    <name evidence="3" type="ORF">BDZ85DRAFT_251167</name>
</gene>
<dbReference type="AlphaFoldDB" id="A0A6A6G6K1"/>
<accession>A0A6A6G6K1</accession>
<keyword evidence="4" id="KW-1185">Reference proteome</keyword>
<dbReference type="Proteomes" id="UP000799538">
    <property type="component" value="Unassembled WGS sequence"/>
</dbReference>
<dbReference type="OrthoDB" id="2592504at2759"/>
<name>A0A6A6G6K1_9PEZI</name>
<reference evidence="4" key="1">
    <citation type="journal article" date="2020" name="Stud. Mycol.">
        <title>101 Dothideomycetes genomes: A test case for predicting lifestyles and emergence of pathogens.</title>
        <authorList>
            <person name="Haridas S."/>
            <person name="Albert R."/>
            <person name="Binder M."/>
            <person name="Bloem J."/>
            <person name="LaButti K."/>
            <person name="Salamov A."/>
            <person name="Andreopoulos B."/>
            <person name="Baker S."/>
            <person name="Barry K."/>
            <person name="Bills G."/>
            <person name="Bluhm B."/>
            <person name="Cannon C."/>
            <person name="Castanera R."/>
            <person name="Culley D."/>
            <person name="Daum C."/>
            <person name="Ezra D."/>
            <person name="Gonzalez J."/>
            <person name="Henrissat B."/>
            <person name="Kuo A."/>
            <person name="Liang C."/>
            <person name="Lipzen A."/>
            <person name="Lutzoni F."/>
            <person name="Magnuson J."/>
            <person name="Mondo S."/>
            <person name="Nolan M."/>
            <person name="Ohm R."/>
            <person name="Pangilinan J."/>
            <person name="Park H.-J."/>
            <person name="Ramirez L."/>
            <person name="Alfaro M."/>
            <person name="Sun H."/>
            <person name="Tritt A."/>
            <person name="Yoshinaga Y."/>
            <person name="Zwiers L.-H."/>
            <person name="Turgeon B."/>
            <person name="Goodwin S."/>
            <person name="Spatafora J."/>
            <person name="Crous P."/>
            <person name="Grigoriev I."/>
        </authorList>
    </citation>
    <scope>NUCLEOTIDE SEQUENCE [LARGE SCALE GENOMIC DNA]</scope>
    <source>
        <strain evidence="4">CECT 20119</strain>
    </source>
</reference>
<evidence type="ECO:0000256" key="1">
    <source>
        <dbReference type="SAM" id="MobiDB-lite"/>
    </source>
</evidence>